<comment type="caution">
    <text evidence="1">The sequence shown here is derived from an EMBL/GenBank/DDBJ whole genome shotgun (WGS) entry which is preliminary data.</text>
</comment>
<accession>A0ACB9Y6P3</accession>
<organism evidence="1 2">
    <name type="scientific">Plasmodium brasilianum</name>
    <dbReference type="NCBI Taxonomy" id="5824"/>
    <lineage>
        <taxon>Eukaryota</taxon>
        <taxon>Sar</taxon>
        <taxon>Alveolata</taxon>
        <taxon>Apicomplexa</taxon>
        <taxon>Aconoidasida</taxon>
        <taxon>Haemosporida</taxon>
        <taxon>Plasmodiidae</taxon>
        <taxon>Plasmodium</taxon>
        <taxon>Plasmodium (Plasmodium)</taxon>
    </lineage>
</organism>
<reference evidence="1" key="1">
    <citation type="submission" date="2022-06" db="EMBL/GenBank/DDBJ databases">
        <title>The First Complete Genome of the Simian Malaria Parasite Plasmodium brasilianum.</title>
        <authorList>
            <person name="Bajic M."/>
            <person name="Ravishankar S."/>
        </authorList>
    </citation>
    <scope>NUCLEOTIDE SEQUENCE</scope>
    <source>
        <strain evidence="1">Bolivian I</strain>
    </source>
</reference>
<name>A0ACB9Y6P3_PLABR</name>
<sequence length="585" mass="68007">MFNVFSKAFLDSNSNNFNSINKPINNSINKSNSNIPRPISSNINNENDRSKNLPLKDRLATVRNVQNILNKKNFNKEDDNNNGNNNNNINNNNNEDQNANRIINTNISTTNDVNKPALTTESNLSKFKNYSSVVNEKQNEELEKKLKKRKRRRKHVIIMERMKQKEKEKKRQREMKRHQNNEEEEEEEEDEEEDEEEEEEGDENEDHNNNKAERRYRKSGYSQNKYEHKLHEEEEEDNIEGGEDNEERQIYNQKNKSGEIGLTKKLYSSGTNITNRITWTNNVNATNDVNNANNTSNNANGNGKEINEPGVKPKRKRRKKKEMEEYRARLLKEKMQQQNSLSSIYTKTNSFNDNNNNNNNNENNTQGEVKVKRRRGRPKLSEVMATNNANEKPKQNDIRKYYSRNSENPSMSKGGSSIDEKDKGGRYEEENKNVFKIIKTSIQENTSFMKKSPTEIIELEKSYKNNIKKGVTCIPLNYQSKGGGMAIILIGTETTYGPVKNSYGFMTFLVLDCHPNNFYIDTGIKNNVIECEKHMQLLISPGDMYMFKNQSQEVEARLLLIVCNKMNQPFDAKMHIKDPEINTHK</sequence>
<protein>
    <submittedName>
        <fullName evidence="1">Uncharacterized protein</fullName>
    </submittedName>
</protein>
<dbReference type="EMBL" id="CM043780">
    <property type="protein sequence ID" value="KAI4836841.1"/>
    <property type="molecule type" value="Genomic_DNA"/>
</dbReference>
<evidence type="ECO:0000313" key="2">
    <source>
        <dbReference type="Proteomes" id="UP001056978"/>
    </source>
</evidence>
<gene>
    <name evidence="1" type="ORF">MKS88_004646</name>
</gene>
<evidence type="ECO:0000313" key="1">
    <source>
        <dbReference type="EMBL" id="KAI4836841.1"/>
    </source>
</evidence>
<keyword evidence="2" id="KW-1185">Reference proteome</keyword>
<proteinExistence type="predicted"/>
<dbReference type="Proteomes" id="UP001056978">
    <property type="component" value="Chromosome 12"/>
</dbReference>